<keyword evidence="11 16" id="KW-0408">Iron</keyword>
<keyword evidence="7 16" id="KW-0004">4Fe-4S</keyword>
<dbReference type="EMBL" id="CP033236">
    <property type="protein sequence ID" value="AZF71952.1"/>
    <property type="molecule type" value="Genomic_DNA"/>
</dbReference>
<dbReference type="Proteomes" id="UP000594632">
    <property type="component" value="Chromosome"/>
</dbReference>
<feature type="binding site" evidence="17">
    <location>
        <position position="581"/>
    </location>
    <ligand>
        <name>[4Fe-4S] cluster</name>
        <dbReference type="ChEBI" id="CHEBI:49883"/>
        <label>2</label>
    </ligand>
</feature>
<feature type="domain" description="4Fe-4S ferredoxin-type" evidence="18">
    <location>
        <begin position="542"/>
        <end position="571"/>
    </location>
</feature>
<dbReference type="PANTHER" id="PTHR43710:SF7">
    <property type="entry name" value="INDOLEPYRUVATE OXIDOREDUCTASE SUBUNIT IORA"/>
    <property type="match status" value="1"/>
</dbReference>
<comment type="subunit">
    <text evidence="4">Heterodimer composed of an alpha and a beta subunit.</text>
</comment>
<dbReference type="SUPFAM" id="SSF52922">
    <property type="entry name" value="TK C-terminal domain-like"/>
    <property type="match status" value="1"/>
</dbReference>
<evidence type="ECO:0000313" key="19">
    <source>
        <dbReference type="EMBL" id="AKA74866.1"/>
    </source>
</evidence>
<comment type="cofactor">
    <cofactor evidence="16 17">
        <name>[4Fe-4S] cluster</name>
        <dbReference type="ChEBI" id="CHEBI:49883"/>
    </cofactor>
    <text evidence="16 17">Binds 2 [4Fe-4S] clusters. In this family the first cluster has a non-standard and varying [4Fe-4S] binding motif CX(2)CX(2)CX(4-5)CP.</text>
</comment>
<dbReference type="CDD" id="cd02008">
    <property type="entry name" value="TPP_IOR_alpha"/>
    <property type="match status" value="1"/>
</dbReference>
<evidence type="ECO:0000313" key="39">
    <source>
        <dbReference type="Proteomes" id="UP000275843"/>
    </source>
</evidence>
<dbReference type="KEGG" id="ssof:SULC_2805"/>
<evidence type="ECO:0000313" key="21">
    <source>
        <dbReference type="EMBL" id="AKA80252.1"/>
    </source>
</evidence>
<gene>
    <name evidence="19" type="primary">iorA</name>
    <name evidence="29" type="ORF">HFC64_05700</name>
    <name evidence="30" type="ORF">SSOP1_2204</name>
    <name evidence="21" type="ORF">SULA_2807</name>
    <name evidence="19" type="ORF">SULB_2808</name>
    <name evidence="20" type="ORF">SULC_2805</name>
    <name evidence="22" type="ORF">SULG_14300</name>
    <name evidence="23" type="ORF">SULH_14300</name>
    <name evidence="24" type="ORF">SULI_14300</name>
    <name evidence="25" type="ORF">SULM_14230</name>
    <name evidence="26" type="ORF">SULN_14220</name>
    <name evidence="27" type="ORF">SULO_14240</name>
    <name evidence="28" type="ORF">SULZ_14320</name>
</gene>
<dbReference type="InterPro" id="IPR017900">
    <property type="entry name" value="4Fe4S_Fe_S_CS"/>
</dbReference>
<evidence type="ECO:0000256" key="9">
    <source>
        <dbReference type="ARBA" id="ARBA00022982"/>
    </source>
</evidence>
<evidence type="ECO:0000313" key="42">
    <source>
        <dbReference type="Proteomes" id="UP000594632"/>
    </source>
</evidence>
<evidence type="ECO:0000313" key="27">
    <source>
        <dbReference type="EMBL" id="AZF82394.1"/>
    </source>
</evidence>
<dbReference type="Proteomes" id="UP000273194">
    <property type="component" value="Chromosome"/>
</dbReference>
<evidence type="ECO:0000313" key="34">
    <source>
        <dbReference type="Proteomes" id="UP000076770"/>
    </source>
</evidence>
<evidence type="ECO:0000256" key="4">
    <source>
        <dbReference type="ARBA" id="ARBA00011631"/>
    </source>
</evidence>
<evidence type="ECO:0000256" key="11">
    <source>
        <dbReference type="ARBA" id="ARBA00023004"/>
    </source>
</evidence>
<dbReference type="GeneID" id="1453577"/>
<dbReference type="GO" id="GO:0046872">
    <property type="term" value="F:metal ion binding"/>
    <property type="evidence" value="ECO:0007669"/>
    <property type="project" value="UniProtKB-UniRule"/>
</dbReference>
<dbReference type="Gene3D" id="3.40.50.920">
    <property type="match status" value="1"/>
</dbReference>
<dbReference type="InterPro" id="IPR002880">
    <property type="entry name" value="Pyrv_Fd/Flavodoxin_OxRdtase_N"/>
</dbReference>
<keyword evidence="9 16" id="KW-0249">Electron transport</keyword>
<dbReference type="Proteomes" id="UP000033085">
    <property type="component" value="Chromosome"/>
</dbReference>
<evidence type="ECO:0000256" key="15">
    <source>
        <dbReference type="ARBA" id="ARBA00048893"/>
    </source>
</evidence>
<keyword evidence="12 16" id="KW-0411">Iron-sulfur</keyword>
<dbReference type="EMBL" id="CP011057">
    <property type="protein sequence ID" value="AKA80252.1"/>
    <property type="molecule type" value="Genomic_DNA"/>
</dbReference>
<evidence type="ECO:0000313" key="35">
    <source>
        <dbReference type="Proteomes" id="UP000267993"/>
    </source>
</evidence>
<dbReference type="EMBL" id="CP050869">
    <property type="protein sequence ID" value="QPG49378.1"/>
    <property type="molecule type" value="Genomic_DNA"/>
</dbReference>
<comment type="function">
    <text evidence="1 16">Catalyzes the ferredoxin-dependent oxidative decarboxylation of arylpyruvates.</text>
</comment>
<dbReference type="EMBL" id="CP033240">
    <property type="protein sequence ID" value="AZF82394.1"/>
    <property type="molecule type" value="Genomic_DNA"/>
</dbReference>
<dbReference type="Pfam" id="PF02775">
    <property type="entry name" value="TPP_enzyme_C"/>
    <property type="match status" value="1"/>
</dbReference>
<comment type="catalytic activity">
    <reaction evidence="14 16">
        <text>indole-3-pyruvate + 2 oxidized [2Fe-2S]-[ferredoxin] + CoA = (indol-3-yl)acetyl-CoA + 2 reduced [2Fe-2S]-[ferredoxin] + CO2 + H(+)</text>
        <dbReference type="Rhea" id="RHEA:12645"/>
        <dbReference type="Rhea" id="RHEA-COMP:10000"/>
        <dbReference type="Rhea" id="RHEA-COMP:10001"/>
        <dbReference type="ChEBI" id="CHEBI:15378"/>
        <dbReference type="ChEBI" id="CHEBI:16526"/>
        <dbReference type="ChEBI" id="CHEBI:17640"/>
        <dbReference type="ChEBI" id="CHEBI:33737"/>
        <dbReference type="ChEBI" id="CHEBI:33738"/>
        <dbReference type="ChEBI" id="CHEBI:57271"/>
        <dbReference type="ChEBI" id="CHEBI:57287"/>
        <dbReference type="EC" id="1.2.7.8"/>
    </reaction>
</comment>
<evidence type="ECO:0000256" key="3">
    <source>
        <dbReference type="ARBA" id="ARBA00011238"/>
    </source>
</evidence>
<dbReference type="EMBL" id="CP011055">
    <property type="protein sequence ID" value="AKA74866.1"/>
    <property type="molecule type" value="Genomic_DNA"/>
</dbReference>
<evidence type="ECO:0000256" key="14">
    <source>
        <dbReference type="ARBA" id="ARBA00048332"/>
    </source>
</evidence>
<evidence type="ECO:0000256" key="12">
    <source>
        <dbReference type="ARBA" id="ARBA00023014"/>
    </source>
</evidence>
<dbReference type="RefSeq" id="WP_009990194.1">
    <property type="nucleotide sequence ID" value="NZ_CP011055.2"/>
</dbReference>
<evidence type="ECO:0000313" key="24">
    <source>
        <dbReference type="EMBL" id="AZF74572.1"/>
    </source>
</evidence>
<dbReference type="Proteomes" id="UP000033106">
    <property type="component" value="Chromosome"/>
</dbReference>
<name>A0A0E3GU32_SACSO</name>
<dbReference type="EMBL" id="CP011056">
    <property type="protein sequence ID" value="AKA77562.1"/>
    <property type="molecule type" value="Genomic_DNA"/>
</dbReference>
<dbReference type="EMBL" id="CP033238">
    <property type="protein sequence ID" value="AZF77183.1"/>
    <property type="molecule type" value="Genomic_DNA"/>
</dbReference>
<dbReference type="PROSITE" id="PS51379">
    <property type="entry name" value="4FE4S_FER_2"/>
    <property type="match status" value="2"/>
</dbReference>
<evidence type="ECO:0000313" key="25">
    <source>
        <dbReference type="EMBL" id="AZF77183.1"/>
    </source>
</evidence>
<evidence type="ECO:0000256" key="13">
    <source>
        <dbReference type="ARBA" id="ARBA00030514"/>
    </source>
</evidence>
<comment type="function">
    <text evidence="2">Catalyzes the coenzyme A-dependent oxidative decarboxylation of different 2-oxoacids such as 2-oxoglutarate, pyruvate and 2-oxobutyrate to form their CoA derivatives.</text>
</comment>
<comment type="catalytic activity">
    <reaction evidence="15">
        <text>a 2-oxocarboxylate + 2 oxidized [2Fe-2S]-[ferredoxin] + CoA = an acyl-CoA + 2 reduced [2Fe-2S]-[ferredoxin] + CO2 + H(+)</text>
        <dbReference type="Rhea" id="RHEA:42316"/>
        <dbReference type="Rhea" id="RHEA-COMP:10000"/>
        <dbReference type="Rhea" id="RHEA-COMP:10001"/>
        <dbReference type="ChEBI" id="CHEBI:15378"/>
        <dbReference type="ChEBI" id="CHEBI:16526"/>
        <dbReference type="ChEBI" id="CHEBI:33737"/>
        <dbReference type="ChEBI" id="CHEBI:33738"/>
        <dbReference type="ChEBI" id="CHEBI:35179"/>
        <dbReference type="ChEBI" id="CHEBI:57287"/>
        <dbReference type="ChEBI" id="CHEBI:58342"/>
        <dbReference type="EC" id="1.2.7.11"/>
    </reaction>
</comment>
<evidence type="ECO:0000256" key="2">
    <source>
        <dbReference type="ARBA" id="ARBA00003908"/>
    </source>
</evidence>
<evidence type="ECO:0000313" key="41">
    <source>
        <dbReference type="Proteomes" id="UP000282269"/>
    </source>
</evidence>
<dbReference type="PIRSF" id="PIRSF006439">
    <property type="entry name" value="Indolepyruvate_ferr_oxidored"/>
    <property type="match status" value="1"/>
</dbReference>
<evidence type="ECO:0000313" key="30">
    <source>
        <dbReference type="EMBL" id="SAI85758.1"/>
    </source>
</evidence>
<evidence type="ECO:0000259" key="18">
    <source>
        <dbReference type="PROSITE" id="PS51379"/>
    </source>
</evidence>
<dbReference type="GO" id="GO:0019164">
    <property type="term" value="F:pyruvate synthase activity"/>
    <property type="evidence" value="ECO:0007669"/>
    <property type="project" value="UniProtKB-ARBA"/>
</dbReference>
<accession>A0A0E3GU32</accession>
<feature type="binding site" evidence="17">
    <location>
        <position position="554"/>
    </location>
    <ligand>
        <name>[4Fe-4S] cluster</name>
        <dbReference type="ChEBI" id="CHEBI:49883"/>
        <label>1</label>
    </ligand>
</feature>
<dbReference type="EMBL" id="CP033239">
    <property type="protein sequence ID" value="AZF79788.1"/>
    <property type="molecule type" value="Genomic_DNA"/>
</dbReference>
<organism evidence="19 32">
    <name type="scientific">Saccharolobus solfataricus</name>
    <name type="common">Sulfolobus solfataricus</name>
    <dbReference type="NCBI Taxonomy" id="2287"/>
    <lineage>
        <taxon>Archaea</taxon>
        <taxon>Thermoproteota</taxon>
        <taxon>Thermoprotei</taxon>
        <taxon>Sulfolobales</taxon>
        <taxon>Sulfolobaceae</taxon>
        <taxon>Saccharolobus</taxon>
    </lineage>
</organism>
<reference evidence="29 42" key="6">
    <citation type="journal article" date="2020" name="Nat. Commun.">
        <title>The structures of two archaeal type IV pili illuminate evolutionary relationships.</title>
        <authorList>
            <person name="Wang F."/>
            <person name="Baquero D.P."/>
            <person name="Su Z."/>
            <person name="Beltran L.C."/>
            <person name="Prangishvili D."/>
            <person name="Krupovic M."/>
            <person name="Egelman E.H."/>
        </authorList>
    </citation>
    <scope>NUCLEOTIDE SEQUENCE [LARGE SCALE GENOMIC DNA]</scope>
    <source>
        <strain evidence="29 42">POZ149</strain>
    </source>
</reference>
<evidence type="ECO:0000256" key="10">
    <source>
        <dbReference type="ARBA" id="ARBA00023002"/>
    </source>
</evidence>
<dbReference type="GO" id="GO:0030976">
    <property type="term" value="F:thiamine pyrophosphate binding"/>
    <property type="evidence" value="ECO:0007669"/>
    <property type="project" value="InterPro"/>
</dbReference>
<dbReference type="KEGG" id="ssol:SULB_2808"/>
<evidence type="ECO:0000256" key="8">
    <source>
        <dbReference type="ARBA" id="ARBA00022723"/>
    </source>
</evidence>
<sequence length="612" mass="67123">MIELSTTKRLILGNEAIAFGALSAGVSVAAGYPGTPSTEIIETLMKFGKIYAEWSTNEKVAFETAYGAAINGAFALTTMKHVGLNVAADPLISSSYTGVEGALVIVSADDPSMWSSQNEQDNRYYGLHALIPVVEPYDPQSAHDLTIEAFKLSNKVKHPVIFRSTTRIGHIRGPVELKPPSRPVMGKVIKNPKRYVLVPENARRDRVEQLKRWERIEEEVEGLNELIDNDSENLIIASGISFGYVIDAIKELEIKANILRLTTPVPIPKRLILKAVSNSKRVLIVEEGEPIVEYQVKDLLYDQGVRVELHGKDLVSRVGEMTLDKVYYAFSKFFGLDIVTDYLEVPQDIPPRPPALCPGCPHRSSFIDLKKAITMASFKPNETFISGDIGCYTLGLLPPFDAQDSSTDMGSSIGIANGVYRATGNIPIAVIGDSTFFHSGISALANAVYNQTPMLVLVLDNRSTAMTGQQPSPSKEIDIGEVAKGLGVKYVRYVDPFDVNSSIRELSNALKWVKDNKQPAVVIAKRACALLVMDNVEESNLPKAIVDLEKCTGCSICYDYFTCPAIIPRNDKKAEIDNYTCIGCGACVPICPFKAISLKGDKPEKWDELWLG</sequence>
<dbReference type="FunFam" id="3.30.70.20:FF:000077">
    <property type="entry name" value="Indolepyruvate oxidoreductase subunit IorA"/>
    <property type="match status" value="1"/>
</dbReference>
<feature type="binding site" evidence="17">
    <location>
        <position position="557"/>
    </location>
    <ligand>
        <name>[4Fe-4S] cluster</name>
        <dbReference type="ChEBI" id="CHEBI:49883"/>
        <label>1</label>
    </ligand>
</feature>
<evidence type="ECO:0000256" key="16">
    <source>
        <dbReference type="PIRNR" id="PIRNR006439"/>
    </source>
</evidence>
<dbReference type="FunFam" id="3.40.50.970:FF:000109">
    <property type="entry name" value="Indolepyruvate oxidoreductase subunit IorA"/>
    <property type="match status" value="1"/>
</dbReference>
<dbReference type="PROSITE" id="PS00198">
    <property type="entry name" value="4FE4S_FER_1"/>
    <property type="match status" value="1"/>
</dbReference>
<dbReference type="Proteomes" id="UP000267993">
    <property type="component" value="Chromosome"/>
</dbReference>
<keyword evidence="10 16" id="KW-0560">Oxidoreductase</keyword>
<dbReference type="GeneID" id="44130775"/>
<dbReference type="GO" id="GO:0047553">
    <property type="term" value="F:2-oxoglutarate synthase activity"/>
    <property type="evidence" value="ECO:0007669"/>
    <property type="project" value="UniProtKB-ARBA"/>
</dbReference>
<comment type="subunit">
    <text evidence="3 16">Heterodimer of the IorA and IorB subunits.</text>
</comment>
<dbReference type="Proteomes" id="UP000269431">
    <property type="component" value="Chromosome"/>
</dbReference>
<dbReference type="GO" id="GO:0018491">
    <property type="term" value="F:2-oxobutyrate synthase activity"/>
    <property type="evidence" value="ECO:0007669"/>
    <property type="project" value="UniProtKB-ARBA"/>
</dbReference>
<keyword evidence="19" id="KW-0670">Pyruvate</keyword>
<dbReference type="Gene3D" id="3.30.70.20">
    <property type="match status" value="1"/>
</dbReference>
<reference evidence="35 36" key="4">
    <citation type="journal article" date="2018" name="Proc. Natl. Acad. Sci. U.S.A.">
        <title>Nonmutational mechanism of inheritance in the Archaeon Sulfolobus solfataricus.</title>
        <authorList>
            <person name="Payne S."/>
            <person name="McCarthy S."/>
            <person name="Johnson T."/>
            <person name="North E."/>
            <person name="Blum P."/>
        </authorList>
    </citation>
    <scope>NUCLEOTIDE SEQUENCE [LARGE SCALE GENOMIC DNA]</scope>
    <source>
        <strain evidence="23 35">SARC-H</strain>
        <strain evidence="24 39">SARC-I</strain>
        <strain evidence="26 40">SARC-N</strain>
        <strain evidence="27 41">SARC-O</strain>
        <strain evidence="28 36">SUL120</strain>
        <strain evidence="22 37">SULG</strain>
        <strain evidence="25 38">SULM</strain>
    </source>
</reference>
<dbReference type="EMBL" id="CP033237">
    <property type="protein sequence ID" value="AZF74572.1"/>
    <property type="molecule type" value="Genomic_DNA"/>
</dbReference>
<dbReference type="PATRIC" id="fig|2287.6.peg.2998"/>
<dbReference type="EMBL" id="CP033241">
    <property type="protein sequence ID" value="AZF85000.1"/>
    <property type="molecule type" value="Genomic_DNA"/>
</dbReference>
<evidence type="ECO:0000313" key="29">
    <source>
        <dbReference type="EMBL" id="QPG49378.1"/>
    </source>
</evidence>
<dbReference type="InterPro" id="IPR009014">
    <property type="entry name" value="Transketo_C/PFOR_II"/>
</dbReference>
<dbReference type="PANTHER" id="PTHR43710">
    <property type="entry name" value="2-HYDROXYACYL-COA LYASE"/>
    <property type="match status" value="1"/>
</dbReference>
<keyword evidence="8 16" id="KW-0479">Metal-binding</keyword>
<dbReference type="Proteomes" id="UP000273443">
    <property type="component" value="Chromosome"/>
</dbReference>
<evidence type="ECO:0000256" key="17">
    <source>
        <dbReference type="PIRSR" id="PIRSR006439-50"/>
    </source>
</evidence>
<dbReference type="InterPro" id="IPR017721">
    <property type="entry name" value="IorA"/>
</dbReference>
<dbReference type="InterPro" id="IPR045025">
    <property type="entry name" value="HACL1-like"/>
</dbReference>
<dbReference type="KEGG" id="ssoa:SULA_2807"/>
<evidence type="ECO:0000313" key="31">
    <source>
        <dbReference type="Proteomes" id="UP000033057"/>
    </source>
</evidence>
<dbReference type="SUPFAM" id="SSF52518">
    <property type="entry name" value="Thiamin diphosphate-binding fold (THDP-binding)"/>
    <property type="match status" value="2"/>
</dbReference>
<dbReference type="EMBL" id="CP033235">
    <property type="protein sequence ID" value="AZF69332.1"/>
    <property type="molecule type" value="Genomic_DNA"/>
</dbReference>
<evidence type="ECO:0000256" key="1">
    <source>
        <dbReference type="ARBA" id="ARBA00002995"/>
    </source>
</evidence>
<dbReference type="InterPro" id="IPR017896">
    <property type="entry name" value="4Fe4S_Fe-S-bd"/>
</dbReference>
<evidence type="ECO:0000313" key="32">
    <source>
        <dbReference type="Proteomes" id="UP000033085"/>
    </source>
</evidence>
<reference evidence="31 32" key="1">
    <citation type="journal article" date="2015" name="Genome Announc.">
        <title>Complete Genome Sequence of Sulfolobus solfataricus Strain 98/2 and Evolved Derivatives.</title>
        <authorList>
            <person name="McCarthy S."/>
            <person name="Gradnigo J."/>
            <person name="Johnson T."/>
            <person name="Payne S."/>
            <person name="Lipzen A."/>
            <person name="Martin J."/>
            <person name="Schackwitz W."/>
            <person name="Moriyama E."/>
            <person name="Blum P."/>
        </authorList>
    </citation>
    <scope>NUCLEOTIDE SEQUENCE [LARGE SCALE GENOMIC DNA]</scope>
    <source>
        <strain evidence="31">98/2 SULC</strain>
        <strain evidence="19">SARC-B</strain>
        <strain evidence="20">SARC-C</strain>
        <strain evidence="21 33">SULA</strain>
        <strain evidence="32">SULB</strain>
    </source>
</reference>
<dbReference type="Proteomes" id="UP000076770">
    <property type="component" value="Chromosome i"/>
</dbReference>
<evidence type="ECO:0000313" key="33">
    <source>
        <dbReference type="Proteomes" id="UP000033106"/>
    </source>
</evidence>
<evidence type="ECO:0000313" key="26">
    <source>
        <dbReference type="EMBL" id="AZF79788.1"/>
    </source>
</evidence>
<reference evidence="19" key="5">
    <citation type="submission" date="2018-10" db="EMBL/GenBank/DDBJ databases">
        <authorList>
            <person name="McCarthy S."/>
            <person name="Gradnigo J."/>
            <person name="Johnson T."/>
            <person name="Payne S."/>
            <person name="Lipzen A."/>
            <person name="Schackwitz W."/>
            <person name="Martin J."/>
            <person name="Moriyama E."/>
            <person name="Blum P."/>
        </authorList>
    </citation>
    <scope>NUCLEOTIDE SEQUENCE</scope>
    <source>
        <strain evidence="19">SARC-B</strain>
        <strain evidence="20">SARC-C</strain>
        <strain evidence="21">SULA</strain>
    </source>
</reference>
<dbReference type="Proteomes" id="UP000282269">
    <property type="component" value="Chromosome"/>
</dbReference>
<dbReference type="Proteomes" id="UP000033057">
    <property type="component" value="Chromosome"/>
</dbReference>
<feature type="binding site" evidence="17">
    <location>
        <position position="591"/>
    </location>
    <ligand>
        <name>[4Fe-4S] cluster</name>
        <dbReference type="ChEBI" id="CHEBI:49883"/>
        <label>1</label>
    </ligand>
</feature>
<dbReference type="GO" id="GO:0051539">
    <property type="term" value="F:4 iron, 4 sulfur cluster binding"/>
    <property type="evidence" value="ECO:0007669"/>
    <property type="project" value="UniProtKB-UniRule"/>
</dbReference>
<dbReference type="AlphaFoldDB" id="A0A0E3GU32"/>
<dbReference type="InterPro" id="IPR029061">
    <property type="entry name" value="THDP-binding"/>
</dbReference>
<evidence type="ECO:0000313" key="40">
    <source>
        <dbReference type="Proteomes" id="UP000278715"/>
    </source>
</evidence>
<dbReference type="EC" id="1.2.7.8" evidence="16"/>
<evidence type="ECO:0000313" key="28">
    <source>
        <dbReference type="EMBL" id="AZF85000.1"/>
    </source>
</evidence>
<dbReference type="FunFam" id="3.40.50.970:FF:000039">
    <property type="entry name" value="Indolepyruvate oxidoreductase subunit IorA"/>
    <property type="match status" value="1"/>
</dbReference>
<reference evidence="30" key="2">
    <citation type="submission" date="2016-04" db="EMBL/GenBank/DDBJ databases">
        <authorList>
            <person name="Evans L.H."/>
            <person name="Alamgir A."/>
            <person name="Owens N."/>
            <person name="Weber N.D."/>
            <person name="Virtaneva K."/>
            <person name="Barbian K."/>
            <person name="Babar A."/>
            <person name="Rosenke K."/>
        </authorList>
    </citation>
    <scope>NUCLEOTIDE SEQUENCE</scope>
    <source>
        <strain evidence="30">P1</strain>
    </source>
</reference>
<evidence type="ECO:0000313" key="20">
    <source>
        <dbReference type="EMBL" id="AKA77562.1"/>
    </source>
</evidence>
<evidence type="ECO:0000313" key="36">
    <source>
        <dbReference type="Proteomes" id="UP000269431"/>
    </source>
</evidence>
<proteinExistence type="predicted"/>
<dbReference type="Gene3D" id="3.40.50.970">
    <property type="match status" value="2"/>
</dbReference>
<dbReference type="OrthoDB" id="19071at2157"/>
<dbReference type="Proteomes" id="UP000275843">
    <property type="component" value="Chromosome"/>
</dbReference>
<feature type="binding site" evidence="17">
    <location>
        <position position="587"/>
    </location>
    <ligand>
        <name>[4Fe-4S] cluster</name>
        <dbReference type="ChEBI" id="CHEBI:49883"/>
        <label>2</label>
    </ligand>
</feature>
<feature type="binding site" evidence="17">
    <location>
        <position position="563"/>
    </location>
    <ligand>
        <name>[4Fe-4S] cluster</name>
        <dbReference type="ChEBI" id="CHEBI:49883"/>
        <label>2</label>
    </ligand>
</feature>
<dbReference type="CDD" id="cd07034">
    <property type="entry name" value="TPP_PYR_PFOR_IOR-alpha_like"/>
    <property type="match status" value="1"/>
</dbReference>
<evidence type="ECO:0000313" key="22">
    <source>
        <dbReference type="EMBL" id="AZF69332.1"/>
    </source>
</evidence>
<evidence type="ECO:0000256" key="6">
    <source>
        <dbReference type="ARBA" id="ARBA00022448"/>
    </source>
</evidence>
<dbReference type="OMA" id="PACPHRN"/>
<feature type="domain" description="4Fe-4S ferredoxin-type" evidence="18">
    <location>
        <begin position="572"/>
        <end position="601"/>
    </location>
</feature>
<dbReference type="EMBL" id="LT549890">
    <property type="protein sequence ID" value="SAI85758.1"/>
    <property type="molecule type" value="Genomic_DNA"/>
</dbReference>
<evidence type="ECO:0000313" key="37">
    <source>
        <dbReference type="Proteomes" id="UP000273194"/>
    </source>
</evidence>
<reference evidence="34" key="3">
    <citation type="submission" date="2016-04" db="EMBL/GenBank/DDBJ databases">
        <authorList>
            <person name="Shah S.A."/>
            <person name="Garrett R.A."/>
        </authorList>
    </citation>
    <scope>NUCLEOTIDE SEQUENCE [LARGE SCALE GENOMIC DNA]</scope>
    <source>
        <strain evidence="34">ATCC 35091 / DSM 1616 / JCM 8930 / NBRC 15331 / P1</strain>
    </source>
</reference>
<feature type="binding site" evidence="17">
    <location>
        <position position="584"/>
    </location>
    <ligand>
        <name>[4Fe-4S] cluster</name>
        <dbReference type="ChEBI" id="CHEBI:49883"/>
        <label>2</label>
    </ligand>
</feature>
<dbReference type="Pfam" id="PF01855">
    <property type="entry name" value="POR_N"/>
    <property type="match status" value="1"/>
</dbReference>
<dbReference type="SUPFAM" id="SSF54862">
    <property type="entry name" value="4Fe-4S ferredoxins"/>
    <property type="match status" value="1"/>
</dbReference>
<dbReference type="Pfam" id="PF00037">
    <property type="entry name" value="Fer4"/>
    <property type="match status" value="1"/>
</dbReference>
<evidence type="ECO:0000313" key="23">
    <source>
        <dbReference type="EMBL" id="AZF71952.1"/>
    </source>
</evidence>
<evidence type="ECO:0000313" key="38">
    <source>
        <dbReference type="Proteomes" id="UP000273443"/>
    </source>
</evidence>
<dbReference type="Proteomes" id="UP000278715">
    <property type="component" value="Chromosome"/>
</dbReference>
<evidence type="ECO:0000256" key="5">
    <source>
        <dbReference type="ARBA" id="ARBA00017710"/>
    </source>
</evidence>
<evidence type="ECO:0000256" key="7">
    <source>
        <dbReference type="ARBA" id="ARBA00022485"/>
    </source>
</evidence>
<dbReference type="InterPro" id="IPR011766">
    <property type="entry name" value="TPP_enzyme_TPP-bd"/>
</dbReference>
<feature type="binding site" evidence="17">
    <location>
        <position position="551"/>
    </location>
    <ligand>
        <name>[4Fe-4S] cluster</name>
        <dbReference type="ChEBI" id="CHEBI:49883"/>
        <label>1</label>
    </ligand>
</feature>
<dbReference type="NCBIfam" id="TIGR03336">
    <property type="entry name" value="IOR_alpha"/>
    <property type="match status" value="1"/>
</dbReference>
<dbReference type="GO" id="GO:0043805">
    <property type="term" value="F:indolepyruvate ferredoxin oxidoreductase activity"/>
    <property type="evidence" value="ECO:0007669"/>
    <property type="project" value="UniProtKB-UniRule"/>
</dbReference>
<keyword evidence="6 16" id="KW-0813">Transport</keyword>
<protein>
    <recommendedName>
        <fullName evidence="5 16">Indolepyruvate oxidoreductase subunit IorA</fullName>
        <shortName evidence="16">IOR</shortName>
        <ecNumber evidence="16">1.2.7.8</ecNumber>
    </recommendedName>
    <alternativeName>
        <fullName evidence="13 16">Indolepyruvate ferredoxin oxidoreductase subunit alpha</fullName>
    </alternativeName>
</protein>